<dbReference type="Pfam" id="PF13456">
    <property type="entry name" value="RVT_3"/>
    <property type="match status" value="1"/>
</dbReference>
<dbReference type="EMBL" id="JABFAC010249907">
    <property type="protein sequence ID" value="MBA0638092.1"/>
    <property type="molecule type" value="Genomic_DNA"/>
</dbReference>
<name>A0A7J8TIT1_GOSDV</name>
<gene>
    <name evidence="2" type="ORF">Godav_026099</name>
</gene>
<dbReference type="GO" id="GO:0003676">
    <property type="term" value="F:nucleic acid binding"/>
    <property type="evidence" value="ECO:0007669"/>
    <property type="project" value="InterPro"/>
</dbReference>
<dbReference type="AlphaFoldDB" id="A0A7J8TIT1"/>
<dbReference type="InterPro" id="IPR002156">
    <property type="entry name" value="RNaseH_domain"/>
</dbReference>
<reference evidence="2 3" key="1">
    <citation type="journal article" date="2019" name="Genome Biol. Evol.">
        <title>Insights into the evolution of the New World diploid cottons (Gossypium, subgenus Houzingenia) based on genome sequencing.</title>
        <authorList>
            <person name="Grover C.E."/>
            <person name="Arick M.A. 2nd"/>
            <person name="Thrash A."/>
            <person name="Conover J.L."/>
            <person name="Sanders W.S."/>
            <person name="Peterson D.G."/>
            <person name="Frelichowski J.E."/>
            <person name="Scheffler J.A."/>
            <person name="Scheffler B.E."/>
            <person name="Wendel J.F."/>
        </authorList>
    </citation>
    <scope>NUCLEOTIDE SEQUENCE [LARGE SCALE GENOMIC DNA]</scope>
    <source>
        <strain evidence="2">27</strain>
        <tissue evidence="2">Leaf</tissue>
    </source>
</reference>
<dbReference type="InterPro" id="IPR012337">
    <property type="entry name" value="RNaseH-like_sf"/>
</dbReference>
<protein>
    <recommendedName>
        <fullName evidence="1">RNase H type-1 domain-containing protein</fullName>
    </recommendedName>
</protein>
<dbReference type="Proteomes" id="UP000593561">
    <property type="component" value="Unassembled WGS sequence"/>
</dbReference>
<dbReference type="Gene3D" id="3.30.420.10">
    <property type="entry name" value="Ribonuclease H-like superfamily/Ribonuclease H"/>
    <property type="match status" value="1"/>
</dbReference>
<feature type="domain" description="RNase H type-1" evidence="1">
    <location>
        <begin position="33"/>
        <end position="154"/>
    </location>
</feature>
<evidence type="ECO:0000313" key="3">
    <source>
        <dbReference type="Proteomes" id="UP000593561"/>
    </source>
</evidence>
<evidence type="ECO:0000259" key="1">
    <source>
        <dbReference type="Pfam" id="PF13456"/>
    </source>
</evidence>
<dbReference type="GO" id="GO:0004523">
    <property type="term" value="F:RNA-DNA hybrid ribonuclease activity"/>
    <property type="evidence" value="ECO:0007669"/>
    <property type="project" value="InterPro"/>
</dbReference>
<keyword evidence="3" id="KW-1185">Reference proteome</keyword>
<evidence type="ECO:0000313" key="2">
    <source>
        <dbReference type="EMBL" id="MBA0638092.1"/>
    </source>
</evidence>
<organism evidence="2 3">
    <name type="scientific">Gossypium davidsonii</name>
    <name type="common">Davidson's cotton</name>
    <name type="synonym">Gossypium klotzschianum subsp. davidsonii</name>
    <dbReference type="NCBI Taxonomy" id="34287"/>
    <lineage>
        <taxon>Eukaryota</taxon>
        <taxon>Viridiplantae</taxon>
        <taxon>Streptophyta</taxon>
        <taxon>Embryophyta</taxon>
        <taxon>Tracheophyta</taxon>
        <taxon>Spermatophyta</taxon>
        <taxon>Magnoliopsida</taxon>
        <taxon>eudicotyledons</taxon>
        <taxon>Gunneridae</taxon>
        <taxon>Pentapetalae</taxon>
        <taxon>rosids</taxon>
        <taxon>malvids</taxon>
        <taxon>Malvales</taxon>
        <taxon>Malvaceae</taxon>
        <taxon>Malvoideae</taxon>
        <taxon>Gossypium</taxon>
    </lineage>
</organism>
<sequence>MAEYEEINVVKKTERISRSHRIQENVPRLSIKFDAALDSRTFKSATGLVGWDMRGNLLMLKIVIHRNIPSPFATEAYACLEGMKLGIALGSQSVRIMGDSKTVIKKSKATSTDKSVISAIIKDIQNKKSYFQDLTFQHIHRSENTHAHGLAKKALVKEENIYLIREELERHISTLDEDWKRNPD</sequence>
<dbReference type="InterPro" id="IPR052929">
    <property type="entry name" value="RNase_H-like_EbsB-rel"/>
</dbReference>
<dbReference type="InterPro" id="IPR044730">
    <property type="entry name" value="RNase_H-like_dom_plant"/>
</dbReference>
<comment type="caution">
    <text evidence="2">The sequence shown here is derived from an EMBL/GenBank/DDBJ whole genome shotgun (WGS) entry which is preliminary data.</text>
</comment>
<dbReference type="CDD" id="cd06222">
    <property type="entry name" value="RNase_H_like"/>
    <property type="match status" value="1"/>
</dbReference>
<accession>A0A7J8TIT1</accession>
<dbReference type="SUPFAM" id="SSF53098">
    <property type="entry name" value="Ribonuclease H-like"/>
    <property type="match status" value="1"/>
</dbReference>
<dbReference type="PANTHER" id="PTHR47074">
    <property type="entry name" value="BNAC02G40300D PROTEIN"/>
    <property type="match status" value="1"/>
</dbReference>
<proteinExistence type="predicted"/>
<dbReference type="PANTHER" id="PTHR47074:SF61">
    <property type="entry name" value="RNASE H TYPE-1 DOMAIN-CONTAINING PROTEIN"/>
    <property type="match status" value="1"/>
</dbReference>
<dbReference type="InterPro" id="IPR036397">
    <property type="entry name" value="RNaseH_sf"/>
</dbReference>